<dbReference type="EMBL" id="VTPY01000002">
    <property type="protein sequence ID" value="KAA0013861.1"/>
    <property type="molecule type" value="Genomic_DNA"/>
</dbReference>
<evidence type="ECO:0000313" key="4">
    <source>
        <dbReference type="Proteomes" id="UP000486760"/>
    </source>
</evidence>
<accession>A0A7V7G2I3</accession>
<feature type="transmembrane region" description="Helical" evidence="1">
    <location>
        <begin position="152"/>
        <end position="173"/>
    </location>
</feature>
<evidence type="ECO:0000313" key="3">
    <source>
        <dbReference type="EMBL" id="KAA0013861.1"/>
    </source>
</evidence>
<feature type="domain" description="DUF1206" evidence="2">
    <location>
        <begin position="21"/>
        <end position="87"/>
    </location>
</feature>
<sequence length="272" mass="29214">MTDRTTLPDRGNALALLARWGYAARGIVYLLVGGLAALAALGQGGETTDSRGALERLMTAPWGDMLLGVICVGLVGYAIWRCVQAIKDTDRHGNDAKGVAIRAGLLVSAVTHTLLAFFAASLLFAPGGSAGDSGGGSEGLAGWLMQQPYGRWLTGAVGLAIIGAGVAHGIKGWKTKFHRHFDMPPRTQRWAYPICRFGLVIRGLVFLLIGAFFLIAAYRMNPDQAGGLAEVFNTLRRQWFGQWLLAFVAFGLFAFGLYSLLEAVYRRVDPPS</sequence>
<comment type="caution">
    <text evidence="3">The sequence shown here is derived from an EMBL/GenBank/DDBJ whole genome shotgun (WGS) entry which is preliminary data.</text>
</comment>
<feature type="domain" description="DUF1206" evidence="2">
    <location>
        <begin position="103"/>
        <end position="174"/>
    </location>
</feature>
<dbReference type="Pfam" id="PF06724">
    <property type="entry name" value="DUF1206"/>
    <property type="match status" value="3"/>
</dbReference>
<evidence type="ECO:0000259" key="2">
    <source>
        <dbReference type="Pfam" id="PF06724"/>
    </source>
</evidence>
<dbReference type="RefSeq" id="WP_149327399.1">
    <property type="nucleotide sequence ID" value="NZ_VTPY01000002.1"/>
</dbReference>
<gene>
    <name evidence="3" type="ORF">F0A17_05835</name>
</gene>
<evidence type="ECO:0000256" key="1">
    <source>
        <dbReference type="SAM" id="Phobius"/>
    </source>
</evidence>
<name>A0A7V7G2I3_9GAMM</name>
<feature type="domain" description="DUF1206" evidence="2">
    <location>
        <begin position="197"/>
        <end position="266"/>
    </location>
</feature>
<feature type="transmembrane region" description="Helical" evidence="1">
    <location>
        <begin position="194"/>
        <end position="220"/>
    </location>
</feature>
<feature type="transmembrane region" description="Helical" evidence="1">
    <location>
        <begin position="103"/>
        <end position="125"/>
    </location>
</feature>
<dbReference type="InterPro" id="IPR009597">
    <property type="entry name" value="DUF1206"/>
</dbReference>
<organism evidence="3 4">
    <name type="scientific">Billgrantia pellis</name>
    <dbReference type="NCBI Taxonomy" id="2606936"/>
    <lineage>
        <taxon>Bacteria</taxon>
        <taxon>Pseudomonadati</taxon>
        <taxon>Pseudomonadota</taxon>
        <taxon>Gammaproteobacteria</taxon>
        <taxon>Oceanospirillales</taxon>
        <taxon>Halomonadaceae</taxon>
        <taxon>Billgrantia</taxon>
    </lineage>
</organism>
<keyword evidence="1" id="KW-0812">Transmembrane</keyword>
<keyword evidence="1" id="KW-1133">Transmembrane helix</keyword>
<dbReference type="AlphaFoldDB" id="A0A7V7G2I3"/>
<feature type="transmembrane region" description="Helical" evidence="1">
    <location>
        <begin position="65"/>
        <end position="83"/>
    </location>
</feature>
<reference evidence="3 4" key="1">
    <citation type="submission" date="2019-08" db="EMBL/GenBank/DDBJ databases">
        <title>Bioinformatics analysis of the strain L3 and L5.</title>
        <authorList>
            <person name="Li X."/>
        </authorList>
    </citation>
    <scope>NUCLEOTIDE SEQUENCE [LARGE SCALE GENOMIC DNA]</scope>
    <source>
        <strain evidence="3 4">L5</strain>
    </source>
</reference>
<keyword evidence="4" id="KW-1185">Reference proteome</keyword>
<dbReference type="Proteomes" id="UP000486760">
    <property type="component" value="Unassembled WGS sequence"/>
</dbReference>
<proteinExistence type="predicted"/>
<feature type="transmembrane region" description="Helical" evidence="1">
    <location>
        <begin position="27"/>
        <end position="45"/>
    </location>
</feature>
<keyword evidence="1" id="KW-0472">Membrane</keyword>
<protein>
    <submittedName>
        <fullName evidence="3">DUF1206 domain-containing protein</fullName>
    </submittedName>
</protein>
<feature type="transmembrane region" description="Helical" evidence="1">
    <location>
        <begin position="240"/>
        <end position="261"/>
    </location>
</feature>